<accession>A0A1Y3QX23</accession>
<evidence type="ECO:0000256" key="1">
    <source>
        <dbReference type="SAM" id="SignalP"/>
    </source>
</evidence>
<organism evidence="2 3">
    <name type="scientific">Alistipes onderdonkii</name>
    <dbReference type="NCBI Taxonomy" id="328813"/>
    <lineage>
        <taxon>Bacteria</taxon>
        <taxon>Pseudomonadati</taxon>
        <taxon>Bacteroidota</taxon>
        <taxon>Bacteroidia</taxon>
        <taxon>Bacteroidales</taxon>
        <taxon>Rikenellaceae</taxon>
        <taxon>Alistipes</taxon>
    </lineage>
</organism>
<dbReference type="RefSeq" id="WP_018695689.1">
    <property type="nucleotide sequence ID" value="NZ_AP025562.1"/>
</dbReference>
<dbReference type="OrthoDB" id="1099512at2"/>
<comment type="caution">
    <text evidence="2">The sequence shown here is derived from an EMBL/GenBank/DDBJ whole genome shotgun (WGS) entry which is preliminary data.</text>
</comment>
<dbReference type="Proteomes" id="UP000195772">
    <property type="component" value="Unassembled WGS sequence"/>
</dbReference>
<gene>
    <name evidence="2" type="ORF">B5G41_10510</name>
</gene>
<reference evidence="3" key="1">
    <citation type="submission" date="2017-04" db="EMBL/GenBank/DDBJ databases">
        <title>Function of individual gut microbiota members based on whole genome sequencing of pure cultures obtained from chicken caecum.</title>
        <authorList>
            <person name="Medvecky M."/>
            <person name="Cejkova D."/>
            <person name="Polansky O."/>
            <person name="Karasova D."/>
            <person name="Kubasova T."/>
            <person name="Cizek A."/>
            <person name="Rychlik I."/>
        </authorList>
    </citation>
    <scope>NUCLEOTIDE SEQUENCE [LARGE SCALE GENOMIC DNA]</scope>
    <source>
        <strain evidence="3">An90</strain>
    </source>
</reference>
<sequence>MKNLLTTLTAALCALFCASAQDISLGRLTADGNRVYVEFIDVRNNIEDDAKPFIAALKGPEWNRWQVVDDKADADFVLRIRVEKKGSGFSISWGARMFTTVSILTTDGRELWRAKLQKGRASEFTGFNAQADAARKVVRRSLGEELQEAITAENGKNK</sequence>
<protein>
    <submittedName>
        <fullName evidence="2">Uncharacterized protein</fullName>
    </submittedName>
</protein>
<dbReference type="EMBL" id="NFHB01000006">
    <property type="protein sequence ID" value="OUN02947.1"/>
    <property type="molecule type" value="Genomic_DNA"/>
</dbReference>
<evidence type="ECO:0000313" key="3">
    <source>
        <dbReference type="Proteomes" id="UP000195772"/>
    </source>
</evidence>
<name>A0A1Y3QX23_9BACT</name>
<feature type="chain" id="PRO_5010985701" evidence="1">
    <location>
        <begin position="21"/>
        <end position="158"/>
    </location>
</feature>
<evidence type="ECO:0000313" key="2">
    <source>
        <dbReference type="EMBL" id="OUN02947.1"/>
    </source>
</evidence>
<dbReference type="eggNOG" id="ENOG50339PF">
    <property type="taxonomic scope" value="Bacteria"/>
</dbReference>
<dbReference type="AlphaFoldDB" id="A0A1Y3QX23"/>
<keyword evidence="1" id="KW-0732">Signal</keyword>
<proteinExistence type="predicted"/>
<feature type="signal peptide" evidence="1">
    <location>
        <begin position="1"/>
        <end position="20"/>
    </location>
</feature>